<evidence type="ECO:0000256" key="6">
    <source>
        <dbReference type="ARBA" id="ARBA00023001"/>
    </source>
</evidence>
<dbReference type="STRING" id="1314781.A0A165NXK9"/>
<dbReference type="OrthoDB" id="4849160at2759"/>
<accession>A0A165NXK9</accession>
<evidence type="ECO:0000256" key="10">
    <source>
        <dbReference type="ARBA" id="ARBA00023157"/>
    </source>
</evidence>
<dbReference type="Gene3D" id="2.70.50.70">
    <property type="match status" value="1"/>
</dbReference>
<keyword evidence="9" id="KW-0503">Monooxygenase</keyword>
<dbReference type="Proteomes" id="UP000077266">
    <property type="component" value="Unassembled WGS sequence"/>
</dbReference>
<evidence type="ECO:0000256" key="13">
    <source>
        <dbReference type="ARBA" id="ARBA00044502"/>
    </source>
</evidence>
<evidence type="ECO:0000256" key="17">
    <source>
        <dbReference type="SAM" id="SignalP"/>
    </source>
</evidence>
<reference evidence="19 20" key="1">
    <citation type="journal article" date="2016" name="Mol. Biol. Evol.">
        <title>Comparative Genomics of Early-Diverging Mushroom-Forming Fungi Provides Insights into the Origins of Lignocellulose Decay Capabilities.</title>
        <authorList>
            <person name="Nagy L.G."/>
            <person name="Riley R."/>
            <person name="Tritt A."/>
            <person name="Adam C."/>
            <person name="Daum C."/>
            <person name="Floudas D."/>
            <person name="Sun H."/>
            <person name="Yadav J.S."/>
            <person name="Pangilinan J."/>
            <person name="Larsson K.H."/>
            <person name="Matsuura K."/>
            <person name="Barry K."/>
            <person name="Labutti K."/>
            <person name="Kuo R."/>
            <person name="Ohm R.A."/>
            <person name="Bhattacharya S.S."/>
            <person name="Shirouzu T."/>
            <person name="Yoshinaga Y."/>
            <person name="Martin F.M."/>
            <person name="Grigoriev I.V."/>
            <person name="Hibbett D.S."/>
        </authorList>
    </citation>
    <scope>NUCLEOTIDE SEQUENCE [LARGE SCALE GENOMIC DNA]</scope>
    <source>
        <strain evidence="19 20">HHB12029</strain>
    </source>
</reference>
<evidence type="ECO:0000256" key="8">
    <source>
        <dbReference type="ARBA" id="ARBA00023008"/>
    </source>
</evidence>
<evidence type="ECO:0000256" key="9">
    <source>
        <dbReference type="ARBA" id="ARBA00023033"/>
    </source>
</evidence>
<keyword evidence="10" id="KW-1015">Disulfide bond</keyword>
<feature type="compositionally biased region" description="Basic residues" evidence="16">
    <location>
        <begin position="328"/>
        <end position="339"/>
    </location>
</feature>
<dbReference type="Pfam" id="PF03443">
    <property type="entry name" value="AA9"/>
    <property type="match status" value="1"/>
</dbReference>
<evidence type="ECO:0000313" key="19">
    <source>
        <dbReference type="EMBL" id="KZW01362.1"/>
    </source>
</evidence>
<keyword evidence="7" id="KW-0560">Oxidoreductase</keyword>
<evidence type="ECO:0000256" key="5">
    <source>
        <dbReference type="ARBA" id="ARBA00022729"/>
    </source>
</evidence>
<comment type="cofactor">
    <cofactor evidence="1">
        <name>Cu(2+)</name>
        <dbReference type="ChEBI" id="CHEBI:29036"/>
    </cofactor>
</comment>
<dbReference type="InParanoid" id="A0A165NXK9"/>
<evidence type="ECO:0000256" key="2">
    <source>
        <dbReference type="ARBA" id="ARBA00004613"/>
    </source>
</evidence>
<feature type="signal peptide" evidence="17">
    <location>
        <begin position="1"/>
        <end position="18"/>
    </location>
</feature>
<keyword evidence="20" id="KW-1185">Reference proteome</keyword>
<evidence type="ECO:0000256" key="1">
    <source>
        <dbReference type="ARBA" id="ARBA00001973"/>
    </source>
</evidence>
<feature type="domain" description="Auxiliary Activity family 9 catalytic" evidence="18">
    <location>
        <begin position="19"/>
        <end position="231"/>
    </location>
</feature>
<keyword evidence="12" id="KW-0624">Polysaccharide degradation</keyword>
<keyword evidence="4" id="KW-0479">Metal-binding</keyword>
<evidence type="ECO:0000256" key="4">
    <source>
        <dbReference type="ARBA" id="ARBA00022723"/>
    </source>
</evidence>
<comment type="catalytic activity">
    <reaction evidence="14">
        <text>[(1-&gt;4)-beta-D-glucosyl]n+m + reduced acceptor + O2 = 4-dehydro-beta-D-glucosyl-[(1-&gt;4)-beta-D-glucosyl]n-1 + [(1-&gt;4)-beta-D-glucosyl]m + acceptor + H2O.</text>
        <dbReference type="EC" id="1.14.99.56"/>
    </reaction>
</comment>
<dbReference type="PANTHER" id="PTHR33353:SF10">
    <property type="entry name" value="ENDO-BETA-1,4-GLUCANASE D"/>
    <property type="match status" value="1"/>
</dbReference>
<proteinExistence type="inferred from homology"/>
<comment type="subcellular location">
    <subcellularLocation>
        <location evidence="2">Secreted</location>
    </subcellularLocation>
</comment>
<dbReference type="GO" id="GO:0046872">
    <property type="term" value="F:metal ion binding"/>
    <property type="evidence" value="ECO:0007669"/>
    <property type="project" value="UniProtKB-KW"/>
</dbReference>
<comment type="similarity">
    <text evidence="13">Belongs to the polysaccharide monooxygenase AA9 family.</text>
</comment>
<feature type="compositionally biased region" description="Pro residues" evidence="16">
    <location>
        <begin position="253"/>
        <end position="262"/>
    </location>
</feature>
<dbReference type="AlphaFoldDB" id="A0A165NXK9"/>
<dbReference type="GO" id="GO:0030245">
    <property type="term" value="P:cellulose catabolic process"/>
    <property type="evidence" value="ECO:0007669"/>
    <property type="project" value="UniProtKB-KW"/>
</dbReference>
<name>A0A165NXK9_EXIGL</name>
<evidence type="ECO:0000256" key="3">
    <source>
        <dbReference type="ARBA" id="ARBA00022525"/>
    </source>
</evidence>
<keyword evidence="3" id="KW-0964">Secreted</keyword>
<dbReference type="EC" id="1.14.99.56" evidence="15"/>
<dbReference type="CDD" id="cd21175">
    <property type="entry name" value="LPMO_AA9"/>
    <property type="match status" value="1"/>
</dbReference>
<feature type="compositionally biased region" description="Gly residues" evidence="16">
    <location>
        <begin position="241"/>
        <end position="251"/>
    </location>
</feature>
<evidence type="ECO:0000256" key="11">
    <source>
        <dbReference type="ARBA" id="ARBA00023277"/>
    </source>
</evidence>
<organism evidence="19 20">
    <name type="scientific">Exidia glandulosa HHB12029</name>
    <dbReference type="NCBI Taxonomy" id="1314781"/>
    <lineage>
        <taxon>Eukaryota</taxon>
        <taxon>Fungi</taxon>
        <taxon>Dikarya</taxon>
        <taxon>Basidiomycota</taxon>
        <taxon>Agaricomycotina</taxon>
        <taxon>Agaricomycetes</taxon>
        <taxon>Auriculariales</taxon>
        <taxon>Exidiaceae</taxon>
        <taxon>Exidia</taxon>
    </lineage>
</organism>
<evidence type="ECO:0000256" key="7">
    <source>
        <dbReference type="ARBA" id="ARBA00023002"/>
    </source>
</evidence>
<dbReference type="EMBL" id="KV425894">
    <property type="protein sequence ID" value="KZW01362.1"/>
    <property type="molecule type" value="Genomic_DNA"/>
</dbReference>
<sequence>MKLSYAFVAAACASFVSAHGVVQQFTANGKDYAGPGPLEEDGPAMPESPIRRVGILGPVTDVTSTEMACGTGNPGPVNGIAQVDAGSEVKFKMSPWVHRIGPLTTYMGKCPDTPDKCDPNSLKWFKVDAKALKEDGKTWYHGDLADGKPGVATIPAGLEEGYYLLRYEILALHKAVDLGMAEFFISCTQIQVTNGGTSTPSDSQLVSFPGAYTAEDPGIHVDVYTNFNSYSYPGPELFDGTNGGSGSGGGEAPIPPPPPPIPTTTEPAPTSTEPAPVPTSTEPAPVPEPTSTEPAPVPVPTSTEAPVPEPTSTDPAPVPTPTAAPPTCKRKVKGAKRAVKREEEVKAKAKREEMVRVSNMMHRRRRFQAQSQH</sequence>
<evidence type="ECO:0000256" key="12">
    <source>
        <dbReference type="ARBA" id="ARBA00023326"/>
    </source>
</evidence>
<dbReference type="InterPro" id="IPR049892">
    <property type="entry name" value="AA9"/>
</dbReference>
<feature type="compositionally biased region" description="Low complexity" evidence="16">
    <location>
        <begin position="263"/>
        <end position="315"/>
    </location>
</feature>
<keyword evidence="8" id="KW-0186">Copper</keyword>
<evidence type="ECO:0000256" key="14">
    <source>
        <dbReference type="ARBA" id="ARBA00045077"/>
    </source>
</evidence>
<evidence type="ECO:0000256" key="15">
    <source>
        <dbReference type="ARBA" id="ARBA00047174"/>
    </source>
</evidence>
<dbReference type="InterPro" id="IPR005103">
    <property type="entry name" value="AA9_LPMO"/>
</dbReference>
<feature type="chain" id="PRO_5007863506" description="lytic cellulose monooxygenase (C4-dehydrogenating)" evidence="17">
    <location>
        <begin position="19"/>
        <end position="373"/>
    </location>
</feature>
<dbReference type="GO" id="GO:0005576">
    <property type="term" value="C:extracellular region"/>
    <property type="evidence" value="ECO:0007669"/>
    <property type="project" value="UniProtKB-SubCell"/>
</dbReference>
<dbReference type="GO" id="GO:0004497">
    <property type="term" value="F:monooxygenase activity"/>
    <property type="evidence" value="ECO:0007669"/>
    <property type="project" value="UniProtKB-KW"/>
</dbReference>
<evidence type="ECO:0000313" key="20">
    <source>
        <dbReference type="Proteomes" id="UP000077266"/>
    </source>
</evidence>
<evidence type="ECO:0000256" key="16">
    <source>
        <dbReference type="SAM" id="MobiDB-lite"/>
    </source>
</evidence>
<protein>
    <recommendedName>
        <fullName evidence="15">lytic cellulose monooxygenase (C4-dehydrogenating)</fullName>
        <ecNumber evidence="15">1.14.99.56</ecNumber>
    </recommendedName>
</protein>
<evidence type="ECO:0000259" key="18">
    <source>
        <dbReference type="Pfam" id="PF03443"/>
    </source>
</evidence>
<dbReference type="PANTHER" id="PTHR33353">
    <property type="entry name" value="PUTATIVE (AFU_ORTHOLOGUE AFUA_1G12560)-RELATED"/>
    <property type="match status" value="1"/>
</dbReference>
<keyword evidence="6" id="KW-0136">Cellulose degradation</keyword>
<keyword evidence="11" id="KW-0119">Carbohydrate metabolism</keyword>
<gene>
    <name evidence="19" type="ORF">EXIGLDRAFT_760859</name>
</gene>
<keyword evidence="5 17" id="KW-0732">Signal</keyword>
<dbReference type="PRINTS" id="PR01217">
    <property type="entry name" value="PRICHEXTENSN"/>
</dbReference>
<feature type="region of interest" description="Disordered" evidence="16">
    <location>
        <begin position="235"/>
        <end position="347"/>
    </location>
</feature>